<name>A0ABN0BPV1_BACFG</name>
<gene>
    <name evidence="1" type="ORF">BFAG_03633</name>
</gene>
<proteinExistence type="predicted"/>
<evidence type="ECO:0000313" key="2">
    <source>
        <dbReference type="Proteomes" id="UP000005101"/>
    </source>
</evidence>
<accession>A0ABN0BPV1</accession>
<protein>
    <submittedName>
        <fullName evidence="1">Uncharacterized protein</fullName>
    </submittedName>
</protein>
<keyword evidence="2" id="KW-1185">Reference proteome</keyword>
<organism evidence="1 2">
    <name type="scientific">Bacteroides fragilis 3_1_12</name>
    <dbReference type="NCBI Taxonomy" id="457424"/>
    <lineage>
        <taxon>Bacteria</taxon>
        <taxon>Pseudomonadati</taxon>
        <taxon>Bacteroidota</taxon>
        <taxon>Bacteroidia</taxon>
        <taxon>Bacteroidales</taxon>
        <taxon>Bacteroidaceae</taxon>
        <taxon>Bacteroides</taxon>
    </lineage>
</organism>
<sequence length="42" mass="4750">MKRTQKALENEGLTSFQGCSELFLPQSNIESHKETFLSYISG</sequence>
<dbReference type="Proteomes" id="UP000005101">
    <property type="component" value="Unassembled WGS sequence"/>
</dbReference>
<reference evidence="1 2" key="1">
    <citation type="submission" date="2008-12" db="EMBL/GenBank/DDBJ databases">
        <title>Annotation of Bacteroides fragilis strain 3_1_12.</title>
        <authorList>
            <consortium name="The Broad Institute Genome Sequencing Platform"/>
            <person name="Ward D."/>
            <person name="Young S.K."/>
            <person name="Kodira C.D."/>
            <person name="Zeng Q."/>
            <person name="Koehrsen M."/>
            <person name="Alvarado L."/>
            <person name="Berlin A."/>
            <person name="Borenstein D."/>
            <person name="Chen Z."/>
            <person name="Engels R."/>
            <person name="Freedman E."/>
            <person name="Gellesch M."/>
            <person name="Goldberg J."/>
            <person name="Griggs A."/>
            <person name="Gujja S."/>
            <person name="Heiman D."/>
            <person name="Hepburn T."/>
            <person name="Howarth C."/>
            <person name="Jen D."/>
            <person name="Larson L."/>
            <person name="Lewis B."/>
            <person name="Mehta T."/>
            <person name="Park D."/>
            <person name="Pearson M."/>
            <person name="Roberts A."/>
            <person name="Saif S."/>
            <person name="Shea T."/>
            <person name="Shenoy N."/>
            <person name="Sisk P."/>
            <person name="Stolte C."/>
            <person name="Sykes S."/>
            <person name="Walk T."/>
            <person name="White J."/>
            <person name="Yandava C."/>
            <person name="Allen-Vercoe E."/>
            <person name="Strauss J."/>
            <person name="Ambrose C."/>
            <person name="Lander E."/>
            <person name="Nusbaum C."/>
            <person name="Galagan J."/>
            <person name="Birren B."/>
        </authorList>
    </citation>
    <scope>NUCLEOTIDE SEQUENCE [LARGE SCALE GENOMIC DNA]</scope>
    <source>
        <strain evidence="1 2">3_1_12</strain>
    </source>
</reference>
<evidence type="ECO:0000313" key="1">
    <source>
        <dbReference type="EMBL" id="EFR54935.1"/>
    </source>
</evidence>
<dbReference type="EMBL" id="EQ973216">
    <property type="protein sequence ID" value="EFR54935.1"/>
    <property type="molecule type" value="Genomic_DNA"/>
</dbReference>